<proteinExistence type="predicted"/>
<dbReference type="AlphaFoldDB" id="A0A816AHI0"/>
<gene>
    <name evidence="1" type="ORF">CJN711_LOCUS34619</name>
</gene>
<dbReference type="EMBL" id="CAJNOV010016827">
    <property type="protein sequence ID" value="CAF1596271.1"/>
    <property type="molecule type" value="Genomic_DNA"/>
</dbReference>
<evidence type="ECO:0008006" key="3">
    <source>
        <dbReference type="Google" id="ProtNLM"/>
    </source>
</evidence>
<sequence length="310" mass="36326">MTFSSTTNTSFLIIADSYGKCLSPTVSTPHYSITTYSISGLRWFNPYDDNLNLFALIQTEKFSSLFSTTSNILFLVGINSVRNLPATDVIQQLDQFLHLLFSNYTQLTAGQIIITTCPPCLKISNRYSNISLLQNNIDYYNRLLFSLSSKYKVSVLDLKISFEWLGRDGLHIDYVYREEFPNIILNYINNINMHQQTSSNVSTRSRYSISKRNRKRNLKTRNLQRNSTLIREISDQWSYYHIKNFLRFNHISFDRLLILSQHTLHLYFNNSPLMQRADQALSINIFNDDTFFIGFVLTHKRFSFFYFITS</sequence>
<reference evidence="1" key="1">
    <citation type="submission" date="2021-02" db="EMBL/GenBank/DDBJ databases">
        <authorList>
            <person name="Nowell W R."/>
        </authorList>
    </citation>
    <scope>NUCLEOTIDE SEQUENCE</scope>
</reference>
<comment type="caution">
    <text evidence="1">The sequence shown here is derived from an EMBL/GenBank/DDBJ whole genome shotgun (WGS) entry which is preliminary data.</text>
</comment>
<dbReference type="SUPFAM" id="SSF52266">
    <property type="entry name" value="SGNH hydrolase"/>
    <property type="match status" value="1"/>
</dbReference>
<dbReference type="InterPro" id="IPR036514">
    <property type="entry name" value="SGNH_hydro_sf"/>
</dbReference>
<dbReference type="Proteomes" id="UP000663855">
    <property type="component" value="Unassembled WGS sequence"/>
</dbReference>
<organism evidence="1 2">
    <name type="scientific">Rotaria magnacalcarata</name>
    <dbReference type="NCBI Taxonomy" id="392030"/>
    <lineage>
        <taxon>Eukaryota</taxon>
        <taxon>Metazoa</taxon>
        <taxon>Spiralia</taxon>
        <taxon>Gnathifera</taxon>
        <taxon>Rotifera</taxon>
        <taxon>Eurotatoria</taxon>
        <taxon>Bdelloidea</taxon>
        <taxon>Philodinida</taxon>
        <taxon>Philodinidae</taxon>
        <taxon>Rotaria</taxon>
    </lineage>
</organism>
<protein>
    <recommendedName>
        <fullName evidence="3">SGNH hydrolase-type esterase domain-containing protein</fullName>
    </recommendedName>
</protein>
<dbReference type="Gene3D" id="3.40.50.1110">
    <property type="entry name" value="SGNH hydrolase"/>
    <property type="match status" value="1"/>
</dbReference>
<name>A0A816AHI0_9BILA</name>
<evidence type="ECO:0000313" key="1">
    <source>
        <dbReference type="EMBL" id="CAF1596271.1"/>
    </source>
</evidence>
<accession>A0A816AHI0</accession>
<evidence type="ECO:0000313" key="2">
    <source>
        <dbReference type="Proteomes" id="UP000663855"/>
    </source>
</evidence>